<dbReference type="Gene3D" id="1.10.510.10">
    <property type="entry name" value="Transferase(Phosphotransferase) domain 1"/>
    <property type="match status" value="1"/>
</dbReference>
<feature type="compositionally biased region" description="Basic residues" evidence="1">
    <location>
        <begin position="269"/>
        <end position="281"/>
    </location>
</feature>
<proteinExistence type="predicted"/>
<accession>A0A1I5MG15</accession>
<name>A0A1I5MG15_9ACTN</name>
<feature type="compositionally biased region" description="Low complexity" evidence="1">
    <location>
        <begin position="308"/>
        <end position="330"/>
    </location>
</feature>
<feature type="domain" description="Protein kinase" evidence="2">
    <location>
        <begin position="12"/>
        <end position="277"/>
    </location>
</feature>
<feature type="region of interest" description="Disordered" evidence="1">
    <location>
        <begin position="263"/>
        <end position="375"/>
    </location>
</feature>
<keyword evidence="3" id="KW-0723">Serine/threonine-protein kinase</keyword>
<dbReference type="EMBL" id="FOVH01000011">
    <property type="protein sequence ID" value="SFP08532.1"/>
    <property type="molecule type" value="Genomic_DNA"/>
</dbReference>
<dbReference type="InterPro" id="IPR002372">
    <property type="entry name" value="PQQ_rpt_dom"/>
</dbReference>
<evidence type="ECO:0000256" key="1">
    <source>
        <dbReference type="SAM" id="MobiDB-lite"/>
    </source>
</evidence>
<keyword evidence="3" id="KW-0418">Kinase</keyword>
<dbReference type="Pfam" id="PF13360">
    <property type="entry name" value="PQQ_2"/>
    <property type="match status" value="1"/>
</dbReference>
<dbReference type="Pfam" id="PF00069">
    <property type="entry name" value="Pkinase"/>
    <property type="match status" value="1"/>
</dbReference>
<dbReference type="SMART" id="SM00564">
    <property type="entry name" value="PQQ"/>
    <property type="match status" value="7"/>
</dbReference>
<dbReference type="Gene3D" id="2.130.10.10">
    <property type="entry name" value="YVTN repeat-like/Quinoprotein amine dehydrogenase"/>
    <property type="match status" value="2"/>
</dbReference>
<sequence length="713" mass="74562">MSAGRPDEDYRFDLLEPLGSGTLGERFRAVEMATGDEVVFTRLHRHWTRGWPSEEPFLRTVERLCAVRSLSVATTFAGGVDGEGWWLTTEDVRGTRLDRLIPDGGPMPERQVLRLAHQMAAGLAVLHRHSLPHGALEPGAVLLTEEGRVALTEHGLLPLLARGAARFGNLPAGHTLRGDPAYMSPEVVSDGGRGRPWDDVYSLGLVLLYASTGDRPYGDLDMLATAARVLRDVSPVEARLPARSRKLINRCLRPPFYRPDAARVAARAGRSRGRSRLRSRRAGSDRTGRPAPPGPHAGAAPASPPAEPAHTAQPARASAPGRPAASLPALGPGPGPASRDPDPRPSRPGGADSPEPPVVYRPAIGPALTVSDDGEAVPGRRSWIFMTGGMIDASPVLMRGLVLVTSLDGVLYALDAATGRLRWRYETDDMIESGPAPHGDVVYLGGRDGVLRALDPADGTLLRSRRVGDMLGSTPAVDGDSLCVGTGDGDLVVLEHDLRVRHRAAAHDIVDSSPALAGGRAYAGTSGGVLAVDRATGKARVWAVGDTGGCDPAAADGTVHIGTAAGEVLALDAGTGRVRWSLGTGGPPVGRPAVSGGVVYAGSRDRCLYAIKAASGRVLWRLPTGGPVTGGATVRGDSVYLGSRDGRLYRVARATGSVGWRFDAGGWINRCAPAAGDGLVYAGTAGGHLHAVDLRTGQGIAAPPPELDVRLEL</sequence>
<dbReference type="SMART" id="SM00220">
    <property type="entry name" value="S_TKc"/>
    <property type="match status" value="1"/>
</dbReference>
<dbReference type="GO" id="GO:0004674">
    <property type="term" value="F:protein serine/threonine kinase activity"/>
    <property type="evidence" value="ECO:0007669"/>
    <property type="project" value="UniProtKB-KW"/>
</dbReference>
<dbReference type="InterPro" id="IPR000719">
    <property type="entry name" value="Prot_kinase_dom"/>
</dbReference>
<evidence type="ECO:0000313" key="4">
    <source>
        <dbReference type="Proteomes" id="UP000183413"/>
    </source>
</evidence>
<dbReference type="InterPro" id="IPR011047">
    <property type="entry name" value="Quinoprotein_ADH-like_sf"/>
</dbReference>
<gene>
    <name evidence="3" type="ORF">SAMN04489713_111283</name>
</gene>
<reference evidence="3 4" key="1">
    <citation type="submission" date="2016-10" db="EMBL/GenBank/DDBJ databases">
        <authorList>
            <person name="de Groot N.N."/>
        </authorList>
    </citation>
    <scope>NUCLEOTIDE SEQUENCE [LARGE SCALE GENOMIC DNA]</scope>
    <source>
        <strain evidence="3 4">DSM 43067</strain>
    </source>
</reference>
<dbReference type="SUPFAM" id="SSF50998">
    <property type="entry name" value="Quinoprotein alcohol dehydrogenase-like"/>
    <property type="match status" value="2"/>
</dbReference>
<organism evidence="3 4">
    <name type="scientific">Actinomadura madurae</name>
    <dbReference type="NCBI Taxonomy" id="1993"/>
    <lineage>
        <taxon>Bacteria</taxon>
        <taxon>Bacillati</taxon>
        <taxon>Actinomycetota</taxon>
        <taxon>Actinomycetes</taxon>
        <taxon>Streptosporangiales</taxon>
        <taxon>Thermomonosporaceae</taxon>
        <taxon>Actinomadura</taxon>
    </lineage>
</organism>
<dbReference type="InParanoid" id="A0A1I5MG15"/>
<dbReference type="InterPro" id="IPR011009">
    <property type="entry name" value="Kinase-like_dom_sf"/>
</dbReference>
<dbReference type="Proteomes" id="UP000183413">
    <property type="component" value="Unassembled WGS sequence"/>
</dbReference>
<keyword evidence="3" id="KW-0808">Transferase</keyword>
<dbReference type="GO" id="GO:0005524">
    <property type="term" value="F:ATP binding"/>
    <property type="evidence" value="ECO:0007669"/>
    <property type="project" value="InterPro"/>
</dbReference>
<dbReference type="InterPro" id="IPR018391">
    <property type="entry name" value="PQQ_b-propeller_rpt"/>
</dbReference>
<dbReference type="SUPFAM" id="SSF56112">
    <property type="entry name" value="Protein kinase-like (PK-like)"/>
    <property type="match status" value="1"/>
</dbReference>
<dbReference type="eggNOG" id="COG1520">
    <property type="taxonomic scope" value="Bacteria"/>
</dbReference>
<keyword evidence="4" id="KW-1185">Reference proteome</keyword>
<dbReference type="AlphaFoldDB" id="A0A1I5MG15"/>
<dbReference type="InterPro" id="IPR015943">
    <property type="entry name" value="WD40/YVTN_repeat-like_dom_sf"/>
</dbReference>
<dbReference type="PROSITE" id="PS50011">
    <property type="entry name" value="PROTEIN_KINASE_DOM"/>
    <property type="match status" value="1"/>
</dbReference>
<dbReference type="PANTHER" id="PTHR34512">
    <property type="entry name" value="CELL SURFACE PROTEIN"/>
    <property type="match status" value="1"/>
</dbReference>
<protein>
    <submittedName>
        <fullName evidence="3">Serine/threonine protein kinase</fullName>
    </submittedName>
</protein>
<dbReference type="PANTHER" id="PTHR34512:SF30">
    <property type="entry name" value="OUTER MEMBRANE PROTEIN ASSEMBLY FACTOR BAMB"/>
    <property type="match status" value="1"/>
</dbReference>
<dbReference type="STRING" id="1993.SAMN04489713_111283"/>
<evidence type="ECO:0000259" key="2">
    <source>
        <dbReference type="PROSITE" id="PS50011"/>
    </source>
</evidence>
<evidence type="ECO:0000313" key="3">
    <source>
        <dbReference type="EMBL" id="SFP08532.1"/>
    </source>
</evidence>
<dbReference type="RefSeq" id="WP_075022902.1">
    <property type="nucleotide sequence ID" value="NZ_FOVH01000011.1"/>
</dbReference>